<dbReference type="GO" id="GO:0000324">
    <property type="term" value="C:fungal-type vacuole"/>
    <property type="evidence" value="ECO:0007669"/>
    <property type="project" value="TreeGrafter"/>
</dbReference>
<evidence type="ECO:0000256" key="5">
    <source>
        <dbReference type="ARBA" id="ARBA00022737"/>
    </source>
</evidence>
<keyword evidence="6" id="KW-0769">Symport</keyword>
<dbReference type="GO" id="GO:0015184">
    <property type="term" value="F:L-cystine transmembrane transporter activity"/>
    <property type="evidence" value="ECO:0007669"/>
    <property type="project" value="TreeGrafter"/>
</dbReference>
<evidence type="ECO:0000313" key="13">
    <source>
        <dbReference type="Proteomes" id="UP000799438"/>
    </source>
</evidence>
<dbReference type="GO" id="GO:0005774">
    <property type="term" value="C:vacuolar membrane"/>
    <property type="evidence" value="ECO:0007669"/>
    <property type="project" value="TreeGrafter"/>
</dbReference>
<evidence type="ECO:0000313" key="12">
    <source>
        <dbReference type="EMBL" id="KAF2141639.1"/>
    </source>
</evidence>
<evidence type="ECO:0000256" key="11">
    <source>
        <dbReference type="SAM" id="Phobius"/>
    </source>
</evidence>
<reference evidence="12" key="1">
    <citation type="journal article" date="2020" name="Stud. Mycol.">
        <title>101 Dothideomycetes genomes: a test case for predicting lifestyles and emergence of pathogens.</title>
        <authorList>
            <person name="Haridas S."/>
            <person name="Albert R."/>
            <person name="Binder M."/>
            <person name="Bloem J."/>
            <person name="Labutti K."/>
            <person name="Salamov A."/>
            <person name="Andreopoulos B."/>
            <person name="Baker S."/>
            <person name="Barry K."/>
            <person name="Bills G."/>
            <person name="Bluhm B."/>
            <person name="Cannon C."/>
            <person name="Castanera R."/>
            <person name="Culley D."/>
            <person name="Daum C."/>
            <person name="Ezra D."/>
            <person name="Gonzalez J."/>
            <person name="Henrissat B."/>
            <person name="Kuo A."/>
            <person name="Liang C."/>
            <person name="Lipzen A."/>
            <person name="Lutzoni F."/>
            <person name="Magnuson J."/>
            <person name="Mondo S."/>
            <person name="Nolan M."/>
            <person name="Ohm R."/>
            <person name="Pangilinan J."/>
            <person name="Park H.-J."/>
            <person name="Ramirez L."/>
            <person name="Alfaro M."/>
            <person name="Sun H."/>
            <person name="Tritt A."/>
            <person name="Yoshinaga Y."/>
            <person name="Zwiers L.-H."/>
            <person name="Turgeon B."/>
            <person name="Goodwin S."/>
            <person name="Spatafora J."/>
            <person name="Crous P."/>
            <person name="Grigoriev I."/>
        </authorList>
    </citation>
    <scope>NUCLEOTIDE SEQUENCE</scope>
    <source>
        <strain evidence="12">CBS 121167</strain>
    </source>
</reference>
<feature type="transmembrane region" description="Helical" evidence="11">
    <location>
        <begin position="161"/>
        <end position="182"/>
    </location>
</feature>
<keyword evidence="9" id="KW-0458">Lysosome</keyword>
<evidence type="ECO:0000256" key="6">
    <source>
        <dbReference type="ARBA" id="ARBA00022847"/>
    </source>
</evidence>
<dbReference type="AlphaFoldDB" id="A0A6A6BBR3"/>
<evidence type="ECO:0000256" key="9">
    <source>
        <dbReference type="ARBA" id="ARBA00023228"/>
    </source>
</evidence>
<evidence type="ECO:0000256" key="8">
    <source>
        <dbReference type="ARBA" id="ARBA00023136"/>
    </source>
</evidence>
<evidence type="ECO:0000256" key="7">
    <source>
        <dbReference type="ARBA" id="ARBA00022989"/>
    </source>
</evidence>
<dbReference type="GO" id="GO:0015293">
    <property type="term" value="F:symporter activity"/>
    <property type="evidence" value="ECO:0007669"/>
    <property type="project" value="UniProtKB-KW"/>
</dbReference>
<comment type="subcellular location">
    <subcellularLocation>
        <location evidence="1">Lysosome membrane</location>
        <topology evidence="1">Multi-pass membrane protein</topology>
    </subcellularLocation>
</comment>
<keyword evidence="3" id="KW-0813">Transport</keyword>
<keyword evidence="7 11" id="KW-1133">Transmembrane helix</keyword>
<evidence type="ECO:0000256" key="1">
    <source>
        <dbReference type="ARBA" id="ARBA00004155"/>
    </source>
</evidence>
<feature type="transmembrane region" description="Helical" evidence="11">
    <location>
        <begin position="125"/>
        <end position="149"/>
    </location>
</feature>
<evidence type="ECO:0000256" key="3">
    <source>
        <dbReference type="ARBA" id="ARBA00022448"/>
    </source>
</evidence>
<feature type="transmembrane region" description="Helical" evidence="11">
    <location>
        <begin position="194"/>
        <end position="218"/>
    </location>
</feature>
<keyword evidence="4 11" id="KW-0812">Transmembrane</keyword>
<feature type="transmembrane region" description="Helical" evidence="11">
    <location>
        <begin position="12"/>
        <end position="30"/>
    </location>
</feature>
<dbReference type="EMBL" id="ML995486">
    <property type="protein sequence ID" value="KAF2141639.1"/>
    <property type="molecule type" value="Genomic_DNA"/>
</dbReference>
<dbReference type="PANTHER" id="PTHR13131:SF5">
    <property type="entry name" value="CYSTINOSIN"/>
    <property type="match status" value="1"/>
</dbReference>
<accession>A0A6A6BBR3</accession>
<evidence type="ECO:0000256" key="2">
    <source>
        <dbReference type="ARBA" id="ARBA00006855"/>
    </source>
</evidence>
<dbReference type="Pfam" id="PF04193">
    <property type="entry name" value="PQ-loop"/>
    <property type="match status" value="2"/>
</dbReference>
<dbReference type="InterPro" id="IPR006603">
    <property type="entry name" value="PQ-loop_rpt"/>
</dbReference>
<protein>
    <recommendedName>
        <fullName evidence="14">L-cystine transporter-like protein</fullName>
    </recommendedName>
</protein>
<organism evidence="12 13">
    <name type="scientific">Aplosporella prunicola CBS 121167</name>
    <dbReference type="NCBI Taxonomy" id="1176127"/>
    <lineage>
        <taxon>Eukaryota</taxon>
        <taxon>Fungi</taxon>
        <taxon>Dikarya</taxon>
        <taxon>Ascomycota</taxon>
        <taxon>Pezizomycotina</taxon>
        <taxon>Dothideomycetes</taxon>
        <taxon>Dothideomycetes incertae sedis</taxon>
        <taxon>Botryosphaeriales</taxon>
        <taxon>Aplosporellaceae</taxon>
        <taxon>Aplosporella</taxon>
    </lineage>
</organism>
<dbReference type="InterPro" id="IPR005282">
    <property type="entry name" value="LC_transporter"/>
</dbReference>
<dbReference type="OrthoDB" id="75720at2759"/>
<dbReference type="Proteomes" id="UP000799438">
    <property type="component" value="Unassembled WGS sequence"/>
</dbReference>
<dbReference type="Gene3D" id="1.20.1280.290">
    <property type="match status" value="2"/>
</dbReference>
<evidence type="ECO:0000256" key="10">
    <source>
        <dbReference type="ARBA" id="ARBA00048473"/>
    </source>
</evidence>
<proteinExistence type="inferred from homology"/>
<evidence type="ECO:0008006" key="14">
    <source>
        <dbReference type="Google" id="ProtNLM"/>
    </source>
</evidence>
<dbReference type="NCBIfam" id="TIGR00951">
    <property type="entry name" value="2A43"/>
    <property type="match status" value="1"/>
</dbReference>
<keyword evidence="5" id="KW-0677">Repeat</keyword>
<keyword evidence="8 11" id="KW-0472">Membrane</keyword>
<dbReference type="PANTHER" id="PTHR13131">
    <property type="entry name" value="CYSTINOSIN"/>
    <property type="match status" value="1"/>
</dbReference>
<feature type="transmembrane region" description="Helical" evidence="11">
    <location>
        <begin position="238"/>
        <end position="257"/>
    </location>
</feature>
<comment type="similarity">
    <text evidence="2">Belongs to the cystinosin family.</text>
</comment>
<feature type="transmembrane region" description="Helical" evidence="11">
    <location>
        <begin position="94"/>
        <end position="113"/>
    </location>
</feature>
<comment type="catalytic activity">
    <reaction evidence="10">
        <text>L-cystine(out) + H(+)(out) = L-cystine(in) + H(+)(in)</text>
        <dbReference type="Rhea" id="RHEA:66172"/>
        <dbReference type="ChEBI" id="CHEBI:15378"/>
        <dbReference type="ChEBI" id="CHEBI:35491"/>
    </reaction>
    <physiologicalReaction direction="left-to-right" evidence="10">
        <dbReference type="Rhea" id="RHEA:66173"/>
    </physiologicalReaction>
</comment>
<evidence type="ECO:0000256" key="4">
    <source>
        <dbReference type="ARBA" id="ARBA00022692"/>
    </source>
</evidence>
<dbReference type="SMART" id="SM00679">
    <property type="entry name" value="CTNS"/>
    <property type="match status" value="2"/>
</dbReference>
<dbReference type="RefSeq" id="XP_033397351.1">
    <property type="nucleotide sequence ID" value="XM_033544172.1"/>
</dbReference>
<keyword evidence="13" id="KW-1185">Reference proteome</keyword>
<sequence>MAEPELVLFARAVSRVFGWIYFFSWSLSFYPQPLLNWRRRSTYGFSVDFPTLNVLGFTAYTIQTSALLYSPTIRSQYAYRYPAAPEPTVRFNDFFFAAHAFVISLVIYSQFWHKVWGFRDTKQRISSVSLGVFWGCVLGLVIVMLMAGFGGNGGYDPSTWAWIDVIYATGYVKLLVTVVKYIPQAWINYKRKSTVGWSIVPIFFDLTGGVLSLLQLVIDSLLQGDWSGVTGNPAKFGLGNVSIFFDIIFMVQHFVLYRHAKDVKEADEEGDYSYIEG</sequence>
<name>A0A6A6BBR3_9PEZI</name>
<gene>
    <name evidence="12" type="ORF">K452DRAFT_318611</name>
</gene>
<dbReference type="FunFam" id="1.20.1280.290:FF:000016">
    <property type="entry name" value="Cystinosin homolog"/>
    <property type="match status" value="1"/>
</dbReference>
<dbReference type="GeneID" id="54301668"/>